<dbReference type="Proteomes" id="UP001153461">
    <property type="component" value="Unassembled WGS sequence"/>
</dbReference>
<feature type="transmembrane region" description="Helical" evidence="3">
    <location>
        <begin position="218"/>
        <end position="244"/>
    </location>
</feature>
<accession>A0A9W4HGU1</accession>
<feature type="transmembrane region" description="Helical" evidence="3">
    <location>
        <begin position="113"/>
        <end position="134"/>
    </location>
</feature>
<dbReference type="InterPro" id="IPR020846">
    <property type="entry name" value="MFS_dom"/>
</dbReference>
<feature type="transmembrane region" description="Helical" evidence="3">
    <location>
        <begin position="348"/>
        <end position="369"/>
    </location>
</feature>
<feature type="transmembrane region" description="Helical" evidence="3">
    <location>
        <begin position="177"/>
        <end position="197"/>
    </location>
</feature>
<dbReference type="EMBL" id="CAJVNV010000061">
    <property type="protein sequence ID" value="CAG8007011.1"/>
    <property type="molecule type" value="Genomic_DNA"/>
</dbReference>
<protein>
    <recommendedName>
        <fullName evidence="4">Major facilitator superfamily (MFS) profile domain-containing protein</fullName>
    </recommendedName>
</protein>
<dbReference type="PANTHER" id="PTHR11360">
    <property type="entry name" value="MONOCARBOXYLATE TRANSPORTER"/>
    <property type="match status" value="1"/>
</dbReference>
<dbReference type="Pfam" id="PF07690">
    <property type="entry name" value="MFS_1"/>
    <property type="match status" value="2"/>
</dbReference>
<comment type="subcellular location">
    <subcellularLocation>
        <location evidence="1">Membrane</location>
        <topology evidence="1">Multi-pass membrane protein</topology>
    </subcellularLocation>
</comment>
<evidence type="ECO:0000313" key="6">
    <source>
        <dbReference type="Proteomes" id="UP001153461"/>
    </source>
</evidence>
<dbReference type="InterPro" id="IPR011701">
    <property type="entry name" value="MFS"/>
</dbReference>
<dbReference type="PROSITE" id="PS50850">
    <property type="entry name" value="MFS"/>
    <property type="match status" value="1"/>
</dbReference>
<feature type="transmembrane region" description="Helical" evidence="3">
    <location>
        <begin position="146"/>
        <end position="165"/>
    </location>
</feature>
<name>A0A9W4HGU1_PENNA</name>
<evidence type="ECO:0000256" key="3">
    <source>
        <dbReference type="SAM" id="Phobius"/>
    </source>
</evidence>
<feature type="domain" description="Major facilitator superfamily (MFS) profile" evidence="4">
    <location>
        <begin position="222"/>
        <end position="458"/>
    </location>
</feature>
<feature type="transmembrane region" description="Helical" evidence="3">
    <location>
        <begin position="59"/>
        <end position="81"/>
    </location>
</feature>
<feature type="transmembrane region" description="Helical" evidence="3">
    <location>
        <begin position="289"/>
        <end position="307"/>
    </location>
</feature>
<dbReference type="GO" id="GO:0022857">
    <property type="term" value="F:transmembrane transporter activity"/>
    <property type="evidence" value="ECO:0007669"/>
    <property type="project" value="InterPro"/>
</dbReference>
<dbReference type="Gene3D" id="1.20.1250.20">
    <property type="entry name" value="MFS general substrate transporter like domains"/>
    <property type="match status" value="2"/>
</dbReference>
<dbReference type="GO" id="GO:0016020">
    <property type="term" value="C:membrane"/>
    <property type="evidence" value="ECO:0007669"/>
    <property type="project" value="UniProtKB-SubCell"/>
</dbReference>
<reference evidence="5" key="1">
    <citation type="submission" date="2021-07" db="EMBL/GenBank/DDBJ databases">
        <authorList>
            <person name="Branca A.L. A."/>
        </authorList>
    </citation>
    <scope>NUCLEOTIDE SEQUENCE</scope>
</reference>
<comment type="similarity">
    <text evidence="2">Belongs to the major facilitator superfamily. Monocarboxylate porter (TC 2.A.1.13) family.</text>
</comment>
<feature type="transmembrane region" description="Helical" evidence="3">
    <location>
        <begin position="381"/>
        <end position="398"/>
    </location>
</feature>
<proteinExistence type="inferred from homology"/>
<feature type="transmembrane region" description="Helical" evidence="3">
    <location>
        <begin position="88"/>
        <end position="107"/>
    </location>
</feature>
<dbReference type="AlphaFoldDB" id="A0A9W4HGU1"/>
<evidence type="ECO:0000256" key="1">
    <source>
        <dbReference type="ARBA" id="ARBA00004141"/>
    </source>
</evidence>
<evidence type="ECO:0000256" key="2">
    <source>
        <dbReference type="ARBA" id="ARBA00006727"/>
    </source>
</evidence>
<keyword evidence="3" id="KW-0472">Membrane</keyword>
<evidence type="ECO:0000259" key="4">
    <source>
        <dbReference type="PROSITE" id="PS50850"/>
    </source>
</evidence>
<dbReference type="OrthoDB" id="2748310at2759"/>
<feature type="transmembrane region" description="Helical" evidence="3">
    <location>
        <begin position="21"/>
        <end position="47"/>
    </location>
</feature>
<comment type="caution">
    <text evidence="5">The sequence shown here is derived from an EMBL/GenBank/DDBJ whole genome shotgun (WGS) entry which is preliminary data.</text>
</comment>
<dbReference type="SUPFAM" id="SSF103473">
    <property type="entry name" value="MFS general substrate transporter"/>
    <property type="match status" value="1"/>
</dbReference>
<sequence>MTRVSSMISSNIDGPQAWAMVVAVFWNNAHHWGILSSYGVFLAYFTSHSTFSGARTLDYAFIGGLSASQALVISPLVTILHHRFGIKITLALGVFLETAALLGASWSTEIWQLYLSQGVCFGWGLGMQYLSTTYLIPQWFEKHRSLAAGICTAGTGTGGIIYSLATHAMLARFGIPWSYRILAIVQLVVNAICVLVIRDRRPQGARGSQMPKINFRLYLRYEMWLFIEWSFFSVMGFMVIWFSLATYGRSVGLTSTQGSIVTAVMNIGQMFGRPTVGLLSDRIGRINMAAFATCISGLLCLLLWVFARTYASLTIFALLAGIFFGTFWTVVGPLGAEVVGLDDLQSCLTIMWLTCAIPATFGEAIGLVLRTSGFHEYLGTQLFTGFMYIGAFLFLVLLRSWKIKRQEIDSLTNTSVSSRDIGTEGVVSVVDLPGKFHGNARYLISWGKVCKISVHIVL</sequence>
<organism evidence="5 6">
    <name type="scientific">Penicillium nalgiovense</name>
    <dbReference type="NCBI Taxonomy" id="60175"/>
    <lineage>
        <taxon>Eukaryota</taxon>
        <taxon>Fungi</taxon>
        <taxon>Dikarya</taxon>
        <taxon>Ascomycota</taxon>
        <taxon>Pezizomycotina</taxon>
        <taxon>Eurotiomycetes</taxon>
        <taxon>Eurotiomycetidae</taxon>
        <taxon>Eurotiales</taxon>
        <taxon>Aspergillaceae</taxon>
        <taxon>Penicillium</taxon>
    </lineage>
</organism>
<dbReference type="InterPro" id="IPR036259">
    <property type="entry name" value="MFS_trans_sf"/>
</dbReference>
<keyword evidence="3" id="KW-1133">Transmembrane helix</keyword>
<keyword evidence="3" id="KW-0812">Transmembrane</keyword>
<feature type="transmembrane region" description="Helical" evidence="3">
    <location>
        <begin position="313"/>
        <end position="336"/>
    </location>
</feature>
<evidence type="ECO:0000313" key="5">
    <source>
        <dbReference type="EMBL" id="CAG8007011.1"/>
    </source>
</evidence>
<gene>
    <name evidence="5" type="ORF">PNAL_LOCUS2057</name>
</gene>
<dbReference type="InterPro" id="IPR050327">
    <property type="entry name" value="Proton-linked_MCT"/>
</dbReference>
<dbReference type="PANTHER" id="PTHR11360:SF315">
    <property type="entry name" value="TRANSPORTER MCH2-RELATED"/>
    <property type="match status" value="1"/>
</dbReference>